<dbReference type="NCBIfam" id="TIGR03793">
    <property type="entry name" value="leader_NHLP"/>
    <property type="match status" value="1"/>
</dbReference>
<protein>
    <submittedName>
        <fullName evidence="1">NHLP leader peptide family RiPP</fullName>
    </submittedName>
</protein>
<dbReference type="Gene3D" id="3.90.330.10">
    <property type="entry name" value="Nitrile hydratase alpha /Thiocyanate hydrolase gamma"/>
    <property type="match status" value="1"/>
</dbReference>
<proteinExistence type="predicted"/>
<gene>
    <name evidence="1" type="ORF">J3359_03240</name>
</gene>
<dbReference type="Proteomes" id="UP000663920">
    <property type="component" value="Chromosome"/>
</dbReference>
<dbReference type="AlphaFoldDB" id="A0A975CTU8"/>
<dbReference type="SUPFAM" id="SSF56209">
    <property type="entry name" value="Nitrile hydratase alpha chain"/>
    <property type="match status" value="1"/>
</dbReference>
<organism evidence="1 2">
    <name type="scientific">Polaribacter cellanae</name>
    <dbReference type="NCBI Taxonomy" id="2818493"/>
    <lineage>
        <taxon>Bacteria</taxon>
        <taxon>Pseudomonadati</taxon>
        <taxon>Bacteroidota</taxon>
        <taxon>Flavobacteriia</taxon>
        <taxon>Flavobacteriales</taxon>
        <taxon>Flavobacteriaceae</taxon>
    </lineage>
</organism>
<evidence type="ECO:0000313" key="2">
    <source>
        <dbReference type="Proteomes" id="UP000663920"/>
    </source>
</evidence>
<keyword evidence="2" id="KW-1185">Reference proteome</keyword>
<dbReference type="GO" id="GO:0046914">
    <property type="term" value="F:transition metal ion binding"/>
    <property type="evidence" value="ECO:0007669"/>
    <property type="project" value="InterPro"/>
</dbReference>
<dbReference type="EMBL" id="CP071869">
    <property type="protein sequence ID" value="QTE23306.1"/>
    <property type="molecule type" value="Genomic_DNA"/>
</dbReference>
<dbReference type="KEGG" id="pcea:J3359_03240"/>
<dbReference type="InterPro" id="IPR036648">
    <property type="entry name" value="CN_Hdrase_a/SCN_Hdrase_g_sf"/>
</dbReference>
<sequence length="110" mass="12070">MELTKEQKLFQTVVQKAWEDTAFKQELINNPIEAIENLTGKRVKLPEGKTVVVRDQTDTSVVYINIPAEPNMDDMELTEEQLEIVAGGGNPGVIIQASTASDPLNGMVEG</sequence>
<dbReference type="GO" id="GO:0003824">
    <property type="term" value="F:catalytic activity"/>
    <property type="evidence" value="ECO:0007669"/>
    <property type="project" value="InterPro"/>
</dbReference>
<name>A0A975CTU8_9FLAO</name>
<dbReference type="InterPro" id="IPR022513">
    <property type="entry name" value="TOMM_pelo"/>
</dbReference>
<reference evidence="1 2" key="1">
    <citation type="submission" date="2021-03" db="EMBL/GenBank/DDBJ databases">
        <title>Complete genome of Polaribacter_sp.SM13.</title>
        <authorList>
            <person name="Jeong S.W."/>
            <person name="Bae J.W."/>
        </authorList>
    </citation>
    <scope>NUCLEOTIDE SEQUENCE [LARGE SCALE GENOMIC DNA]</scope>
    <source>
        <strain evidence="1 2">SM13</strain>
    </source>
</reference>
<evidence type="ECO:0000313" key="1">
    <source>
        <dbReference type="EMBL" id="QTE23306.1"/>
    </source>
</evidence>
<accession>A0A975CTU8</accession>
<dbReference type="RefSeq" id="WP_208079317.1">
    <property type="nucleotide sequence ID" value="NZ_CP071869.1"/>
</dbReference>